<dbReference type="RefSeq" id="WP_202688527.1">
    <property type="nucleotide sequence ID" value="NZ_JAESVN010000003.1"/>
</dbReference>
<keyword evidence="7" id="KW-1185">Reference proteome</keyword>
<name>A0A8K0VCS2_9RHOB</name>
<protein>
    <submittedName>
        <fullName evidence="6">Disulfide bond formation protein B</fullName>
    </submittedName>
</protein>
<dbReference type="Gene3D" id="1.20.1550.10">
    <property type="entry name" value="DsbB-like"/>
    <property type="match status" value="1"/>
</dbReference>
<proteinExistence type="predicted"/>
<reference evidence="6" key="1">
    <citation type="submission" date="2021-01" db="EMBL/GenBank/DDBJ databases">
        <title>Tabrizicola alba sp. nov. a motile alkaliphilic bacterium isolated from a soda lake.</title>
        <authorList>
            <person name="Szuroczki S."/>
            <person name="Abbaszade G."/>
            <person name="Schumann P."/>
            <person name="Toth E."/>
        </authorList>
    </citation>
    <scope>NUCLEOTIDE SEQUENCE</scope>
    <source>
        <strain evidence="6">DMG-N-6</strain>
    </source>
</reference>
<feature type="transmembrane region" description="Helical" evidence="5">
    <location>
        <begin position="134"/>
        <end position="152"/>
    </location>
</feature>
<evidence type="ECO:0000256" key="4">
    <source>
        <dbReference type="ARBA" id="ARBA00023136"/>
    </source>
</evidence>
<dbReference type="PIRSF" id="PIRSF033913">
    <property type="entry name" value="S-S_format_DsbB"/>
    <property type="match status" value="1"/>
</dbReference>
<evidence type="ECO:0000256" key="5">
    <source>
        <dbReference type="SAM" id="Phobius"/>
    </source>
</evidence>
<comment type="caution">
    <text evidence="6">The sequence shown here is derived from an EMBL/GenBank/DDBJ whole genome shotgun (WGS) entry which is preliminary data.</text>
</comment>
<accession>A0A8K0VCS2</accession>
<comment type="subcellular location">
    <subcellularLocation>
        <location evidence="1">Membrane</location>
        <topology evidence="1">Multi-pass membrane protein</topology>
    </subcellularLocation>
</comment>
<dbReference type="InterPro" id="IPR003752">
    <property type="entry name" value="DiS_bond_form_DsbB/BdbC"/>
</dbReference>
<sequence>MRAEGRLLALVAGSGSAILLGAAFAFEHLGGLFPCELCLWQRWPHAVAVLLALLALIFGTRVLGWLGALAMLVTAGIALFHTGVEYGWWEGLAACSGGSLSGLAAGDLLNPDIAVANPVRCDTVAWEFLSLSMASWNGIASLLLAFFWVAAARRG</sequence>
<dbReference type="Pfam" id="PF02600">
    <property type="entry name" value="DsbB"/>
    <property type="match status" value="1"/>
</dbReference>
<dbReference type="AlphaFoldDB" id="A0A8K0VCS2"/>
<dbReference type="Proteomes" id="UP000648908">
    <property type="component" value="Unassembled WGS sequence"/>
</dbReference>
<dbReference type="SUPFAM" id="SSF158442">
    <property type="entry name" value="DsbB-like"/>
    <property type="match status" value="1"/>
</dbReference>
<evidence type="ECO:0000256" key="3">
    <source>
        <dbReference type="ARBA" id="ARBA00022989"/>
    </source>
</evidence>
<dbReference type="InterPro" id="IPR024199">
    <property type="entry name" value="Uncharacterised_DsbB"/>
</dbReference>
<organism evidence="6 7">
    <name type="scientific">Szabonella alba</name>
    <dbReference type="NCBI Taxonomy" id="2804194"/>
    <lineage>
        <taxon>Bacteria</taxon>
        <taxon>Pseudomonadati</taxon>
        <taxon>Pseudomonadota</taxon>
        <taxon>Alphaproteobacteria</taxon>
        <taxon>Rhodobacterales</taxon>
        <taxon>Paracoccaceae</taxon>
        <taxon>Szabonella</taxon>
    </lineage>
</organism>
<evidence type="ECO:0000313" key="7">
    <source>
        <dbReference type="Proteomes" id="UP000648908"/>
    </source>
</evidence>
<dbReference type="InterPro" id="IPR023380">
    <property type="entry name" value="DsbB-like_sf"/>
</dbReference>
<keyword evidence="4 5" id="KW-0472">Membrane</keyword>
<feature type="transmembrane region" description="Helical" evidence="5">
    <location>
        <begin position="65"/>
        <end position="84"/>
    </location>
</feature>
<gene>
    <name evidence="6" type="ORF">JL811_09630</name>
</gene>
<keyword evidence="2 5" id="KW-0812">Transmembrane</keyword>
<dbReference type="GO" id="GO:0006457">
    <property type="term" value="P:protein folding"/>
    <property type="evidence" value="ECO:0007669"/>
    <property type="project" value="InterPro"/>
</dbReference>
<keyword evidence="3 5" id="KW-1133">Transmembrane helix</keyword>
<dbReference type="GO" id="GO:0015035">
    <property type="term" value="F:protein-disulfide reductase activity"/>
    <property type="evidence" value="ECO:0007669"/>
    <property type="project" value="InterPro"/>
</dbReference>
<dbReference type="EMBL" id="JAESVN010000003">
    <property type="protein sequence ID" value="MBL4917480.1"/>
    <property type="molecule type" value="Genomic_DNA"/>
</dbReference>
<evidence type="ECO:0000256" key="1">
    <source>
        <dbReference type="ARBA" id="ARBA00004141"/>
    </source>
</evidence>
<evidence type="ECO:0000256" key="2">
    <source>
        <dbReference type="ARBA" id="ARBA00022692"/>
    </source>
</evidence>
<dbReference type="GO" id="GO:0016020">
    <property type="term" value="C:membrane"/>
    <property type="evidence" value="ECO:0007669"/>
    <property type="project" value="UniProtKB-SubCell"/>
</dbReference>
<feature type="transmembrane region" description="Helical" evidence="5">
    <location>
        <begin position="41"/>
        <end position="58"/>
    </location>
</feature>
<evidence type="ECO:0000313" key="6">
    <source>
        <dbReference type="EMBL" id="MBL4917480.1"/>
    </source>
</evidence>